<dbReference type="KEGG" id="dvi:6635801"/>
<dbReference type="GO" id="GO:0020037">
    <property type="term" value="F:heme binding"/>
    <property type="evidence" value="ECO:0007669"/>
    <property type="project" value="InterPro"/>
</dbReference>
<evidence type="ECO:0000256" key="8">
    <source>
        <dbReference type="ARBA" id="ARBA00022848"/>
    </source>
</evidence>
<dbReference type="GO" id="GO:0005789">
    <property type="term" value="C:endoplasmic reticulum membrane"/>
    <property type="evidence" value="ECO:0007669"/>
    <property type="project" value="UniProtKB-SubCell"/>
</dbReference>
<dbReference type="Proteomes" id="UP000008792">
    <property type="component" value="Unassembled WGS sequence"/>
</dbReference>
<evidence type="ECO:0000256" key="12">
    <source>
        <dbReference type="ARBA" id="ARBA00023136"/>
    </source>
</evidence>
<keyword evidence="11 14" id="KW-0503">Monooxygenase</keyword>
<keyword evidence="9 14" id="KW-0560">Oxidoreductase</keyword>
<evidence type="ECO:0000256" key="4">
    <source>
        <dbReference type="ARBA" id="ARBA00010617"/>
    </source>
</evidence>
<dbReference type="InterPro" id="IPR036396">
    <property type="entry name" value="Cyt_P450_sf"/>
</dbReference>
<dbReference type="EMBL" id="CH940662">
    <property type="protein sequence ID" value="EDW58801.2"/>
    <property type="molecule type" value="Genomic_DNA"/>
</dbReference>
<dbReference type="CDD" id="cd11056">
    <property type="entry name" value="CYP6-like"/>
    <property type="match status" value="1"/>
</dbReference>
<dbReference type="InterPro" id="IPR002401">
    <property type="entry name" value="Cyt_P450_E_grp-I"/>
</dbReference>
<dbReference type="PRINTS" id="PR00385">
    <property type="entry name" value="P450"/>
</dbReference>
<sequence length="518" mass="59087">NDGAKPKNEQTANVKRIEENWSSCCPPHPGLDMLQRVLWSALGAMALFYALVRFSLGYWKRRGILHAKPKFLWGNLKDVLAGKRHVQQVLHCIYESYKGRAPFIGCYALIKPFVLVLDLELVRHILDSDAGYFTSRGLYHNVSGEPLSGNLLQLDGHSWRWLHAQSRTVFTASNLQKLLPRLLQVSNRLQRGLGEAHLQQLNVSQLVDSYNVQAIATLAYGLNPHELPPEFGQMTRSYWSNWSLWRAYLALELPLLARLLRHKSYAQLATDYFFKLVLEQLQQQRRRDRQPLQSFLQLYSATEETLTDAQIAAQAFGFVLAGLQPLNASLAFCLYELALHPELQQRVRAEIRAMLQRHEGALTAEGLQQLTYTKQVLNETLRLHTPYPFLLRRATREFELPKSVFVIARGNNVLIPIAAIHRDPAIYPEPERFDPDRFEAAAVHARTSISFLPFGEGLRGCMAKQLAQQQLLVGLVALLQQHSYAPCAETQIPIQYDNRKLLLMPKTDIKLSVERLDS</sequence>
<evidence type="ECO:0000256" key="5">
    <source>
        <dbReference type="ARBA" id="ARBA00022617"/>
    </source>
</evidence>
<dbReference type="PRINTS" id="PR00463">
    <property type="entry name" value="EP450I"/>
</dbReference>
<dbReference type="PANTHER" id="PTHR24292">
    <property type="entry name" value="CYTOCHROME P450"/>
    <property type="match status" value="1"/>
</dbReference>
<evidence type="ECO:0000313" key="16">
    <source>
        <dbReference type="EMBL" id="EDW58801.2"/>
    </source>
</evidence>
<protein>
    <submittedName>
        <fullName evidence="16">Uncharacterized protein</fullName>
        <ecNumber evidence="16">1.14.-.-</ecNumber>
    </submittedName>
</protein>
<reference evidence="16 17" key="1">
    <citation type="journal article" date="2007" name="Nature">
        <title>Evolution of genes and genomes on the Drosophila phylogeny.</title>
        <authorList>
            <consortium name="Drosophila 12 Genomes Consortium"/>
            <person name="Clark A.G."/>
            <person name="Eisen M.B."/>
            <person name="Smith D.R."/>
            <person name="Bergman C.M."/>
            <person name="Oliver B."/>
            <person name="Markow T.A."/>
            <person name="Kaufman T.C."/>
            <person name="Kellis M."/>
            <person name="Gelbart W."/>
            <person name="Iyer V.N."/>
            <person name="Pollard D.A."/>
            <person name="Sackton T.B."/>
            <person name="Larracuente A.M."/>
            <person name="Singh N.D."/>
            <person name="Abad J.P."/>
            <person name="Abt D.N."/>
            <person name="Adryan B."/>
            <person name="Aguade M."/>
            <person name="Akashi H."/>
            <person name="Anderson W.W."/>
            <person name="Aquadro C.F."/>
            <person name="Ardell D.H."/>
            <person name="Arguello R."/>
            <person name="Artieri C.G."/>
            <person name="Barbash D.A."/>
            <person name="Barker D."/>
            <person name="Barsanti P."/>
            <person name="Batterham P."/>
            <person name="Batzoglou S."/>
            <person name="Begun D."/>
            <person name="Bhutkar A."/>
            <person name="Blanco E."/>
            <person name="Bosak S.A."/>
            <person name="Bradley R.K."/>
            <person name="Brand A.D."/>
            <person name="Brent M.R."/>
            <person name="Brooks A.N."/>
            <person name="Brown R.H."/>
            <person name="Butlin R.K."/>
            <person name="Caggese C."/>
            <person name="Calvi B.R."/>
            <person name="Bernardo de Carvalho A."/>
            <person name="Caspi A."/>
            <person name="Castrezana S."/>
            <person name="Celniker S.E."/>
            <person name="Chang J.L."/>
            <person name="Chapple C."/>
            <person name="Chatterji S."/>
            <person name="Chinwalla A."/>
            <person name="Civetta A."/>
            <person name="Clifton S.W."/>
            <person name="Comeron J.M."/>
            <person name="Costello J.C."/>
            <person name="Coyne J.A."/>
            <person name="Daub J."/>
            <person name="David R.G."/>
            <person name="Delcher A.L."/>
            <person name="Delehaunty K."/>
            <person name="Do C.B."/>
            <person name="Ebling H."/>
            <person name="Edwards K."/>
            <person name="Eickbush T."/>
            <person name="Evans J.D."/>
            <person name="Filipski A."/>
            <person name="Findeiss S."/>
            <person name="Freyhult E."/>
            <person name="Fulton L."/>
            <person name="Fulton R."/>
            <person name="Garcia A.C."/>
            <person name="Gardiner A."/>
            <person name="Garfield D.A."/>
            <person name="Garvin B.E."/>
            <person name="Gibson G."/>
            <person name="Gilbert D."/>
            <person name="Gnerre S."/>
            <person name="Godfrey J."/>
            <person name="Good R."/>
            <person name="Gotea V."/>
            <person name="Gravely B."/>
            <person name="Greenberg A.J."/>
            <person name="Griffiths-Jones S."/>
            <person name="Gross S."/>
            <person name="Guigo R."/>
            <person name="Gustafson E.A."/>
            <person name="Haerty W."/>
            <person name="Hahn M.W."/>
            <person name="Halligan D.L."/>
            <person name="Halpern A.L."/>
            <person name="Halter G.M."/>
            <person name="Han M.V."/>
            <person name="Heger A."/>
            <person name="Hillier L."/>
            <person name="Hinrichs A.S."/>
            <person name="Holmes I."/>
            <person name="Hoskins R.A."/>
            <person name="Hubisz M.J."/>
            <person name="Hultmark D."/>
            <person name="Huntley M.A."/>
            <person name="Jaffe D.B."/>
            <person name="Jagadeeshan S."/>
            <person name="Jeck W.R."/>
            <person name="Johnson J."/>
            <person name="Jones C.D."/>
            <person name="Jordan W.C."/>
            <person name="Karpen G.H."/>
            <person name="Kataoka E."/>
            <person name="Keightley P.D."/>
            <person name="Kheradpour P."/>
            <person name="Kirkness E.F."/>
            <person name="Koerich L.B."/>
            <person name="Kristiansen K."/>
            <person name="Kudrna D."/>
            <person name="Kulathinal R.J."/>
            <person name="Kumar S."/>
            <person name="Kwok R."/>
            <person name="Lander E."/>
            <person name="Langley C.H."/>
            <person name="Lapoint R."/>
            <person name="Lazzaro B.P."/>
            <person name="Lee S.J."/>
            <person name="Levesque L."/>
            <person name="Li R."/>
            <person name="Lin C.F."/>
            <person name="Lin M.F."/>
            <person name="Lindblad-Toh K."/>
            <person name="Llopart A."/>
            <person name="Long M."/>
            <person name="Low L."/>
            <person name="Lozovsky E."/>
            <person name="Lu J."/>
            <person name="Luo M."/>
            <person name="Machado C.A."/>
            <person name="Makalowski W."/>
            <person name="Marzo M."/>
            <person name="Matsuda M."/>
            <person name="Matzkin L."/>
            <person name="McAllister B."/>
            <person name="McBride C.S."/>
            <person name="McKernan B."/>
            <person name="McKernan K."/>
            <person name="Mendez-Lago M."/>
            <person name="Minx P."/>
            <person name="Mollenhauer M.U."/>
            <person name="Montooth K."/>
            <person name="Mount S.M."/>
            <person name="Mu X."/>
            <person name="Myers E."/>
            <person name="Negre B."/>
            <person name="Newfeld S."/>
            <person name="Nielsen R."/>
            <person name="Noor M.A."/>
            <person name="O'Grady P."/>
            <person name="Pachter L."/>
            <person name="Papaceit M."/>
            <person name="Parisi M.J."/>
            <person name="Parisi M."/>
            <person name="Parts L."/>
            <person name="Pedersen J.S."/>
            <person name="Pesole G."/>
            <person name="Phillippy A.M."/>
            <person name="Ponting C.P."/>
            <person name="Pop M."/>
            <person name="Porcelli D."/>
            <person name="Powell J.R."/>
            <person name="Prohaska S."/>
            <person name="Pruitt K."/>
            <person name="Puig M."/>
            <person name="Quesneville H."/>
            <person name="Ram K.R."/>
            <person name="Rand D."/>
            <person name="Rasmussen M.D."/>
            <person name="Reed L.K."/>
            <person name="Reenan R."/>
            <person name="Reily A."/>
            <person name="Remington K.A."/>
            <person name="Rieger T.T."/>
            <person name="Ritchie M.G."/>
            <person name="Robin C."/>
            <person name="Rogers Y.H."/>
            <person name="Rohde C."/>
            <person name="Rozas J."/>
            <person name="Rubenfield M.J."/>
            <person name="Ruiz A."/>
            <person name="Russo S."/>
            <person name="Salzberg S.L."/>
            <person name="Sanchez-Gracia A."/>
            <person name="Saranga D.J."/>
            <person name="Sato H."/>
            <person name="Schaeffer S.W."/>
            <person name="Schatz M.C."/>
            <person name="Schlenke T."/>
            <person name="Schwartz R."/>
            <person name="Segarra C."/>
            <person name="Singh R.S."/>
            <person name="Sirot L."/>
            <person name="Sirota M."/>
            <person name="Sisneros N.B."/>
            <person name="Smith C.D."/>
            <person name="Smith T.F."/>
            <person name="Spieth J."/>
            <person name="Stage D.E."/>
            <person name="Stark A."/>
            <person name="Stephan W."/>
            <person name="Strausberg R.L."/>
            <person name="Strempel S."/>
            <person name="Sturgill D."/>
            <person name="Sutton G."/>
            <person name="Sutton G.G."/>
            <person name="Tao W."/>
            <person name="Teichmann S."/>
            <person name="Tobari Y.N."/>
            <person name="Tomimura Y."/>
            <person name="Tsolas J.M."/>
            <person name="Valente V.L."/>
            <person name="Venter E."/>
            <person name="Venter J.C."/>
            <person name="Vicario S."/>
            <person name="Vieira F.G."/>
            <person name="Vilella A.J."/>
            <person name="Villasante A."/>
            <person name="Walenz B."/>
            <person name="Wang J."/>
            <person name="Wasserman M."/>
            <person name="Watts T."/>
            <person name="Wilson D."/>
            <person name="Wilson R.K."/>
            <person name="Wing R.A."/>
            <person name="Wolfner M.F."/>
            <person name="Wong A."/>
            <person name="Wong G.K."/>
            <person name="Wu C.I."/>
            <person name="Wu G."/>
            <person name="Yamamoto D."/>
            <person name="Yang H.P."/>
            <person name="Yang S.P."/>
            <person name="Yorke J.A."/>
            <person name="Yoshida K."/>
            <person name="Zdobnov E."/>
            <person name="Zhang P."/>
            <person name="Zhang Y."/>
            <person name="Zimin A.V."/>
            <person name="Baldwin J."/>
            <person name="Abdouelleil A."/>
            <person name="Abdulkadir J."/>
            <person name="Abebe A."/>
            <person name="Abera B."/>
            <person name="Abreu J."/>
            <person name="Acer S.C."/>
            <person name="Aftuck L."/>
            <person name="Alexander A."/>
            <person name="An P."/>
            <person name="Anderson E."/>
            <person name="Anderson S."/>
            <person name="Arachi H."/>
            <person name="Azer M."/>
            <person name="Bachantsang P."/>
            <person name="Barry A."/>
            <person name="Bayul T."/>
            <person name="Berlin A."/>
            <person name="Bessette D."/>
            <person name="Bloom T."/>
            <person name="Blye J."/>
            <person name="Boguslavskiy L."/>
            <person name="Bonnet C."/>
            <person name="Boukhgalter B."/>
            <person name="Bourzgui I."/>
            <person name="Brown A."/>
            <person name="Cahill P."/>
            <person name="Channer S."/>
            <person name="Cheshatsang Y."/>
            <person name="Chuda L."/>
            <person name="Citroen M."/>
            <person name="Collymore A."/>
            <person name="Cooke P."/>
            <person name="Costello M."/>
            <person name="D'Aco K."/>
            <person name="Daza R."/>
            <person name="De Haan G."/>
            <person name="DeGray S."/>
            <person name="DeMaso C."/>
            <person name="Dhargay N."/>
            <person name="Dooley K."/>
            <person name="Dooley E."/>
            <person name="Doricent M."/>
            <person name="Dorje P."/>
            <person name="Dorjee K."/>
            <person name="Dupes A."/>
            <person name="Elong R."/>
            <person name="Falk J."/>
            <person name="Farina A."/>
            <person name="Faro S."/>
            <person name="Ferguson D."/>
            <person name="Fisher S."/>
            <person name="Foley C.D."/>
            <person name="Franke A."/>
            <person name="Friedrich D."/>
            <person name="Gadbois L."/>
            <person name="Gearin G."/>
            <person name="Gearin C.R."/>
            <person name="Giannoukos G."/>
            <person name="Goode T."/>
            <person name="Graham J."/>
            <person name="Grandbois E."/>
            <person name="Grewal S."/>
            <person name="Gyaltsen K."/>
            <person name="Hafez N."/>
            <person name="Hagos B."/>
            <person name="Hall J."/>
            <person name="Henson C."/>
            <person name="Hollinger A."/>
            <person name="Honan T."/>
            <person name="Huard M.D."/>
            <person name="Hughes L."/>
            <person name="Hurhula B."/>
            <person name="Husby M.E."/>
            <person name="Kamat A."/>
            <person name="Kanga B."/>
            <person name="Kashin S."/>
            <person name="Khazanovich D."/>
            <person name="Kisner P."/>
            <person name="Lance K."/>
            <person name="Lara M."/>
            <person name="Lee W."/>
            <person name="Lennon N."/>
            <person name="Letendre F."/>
            <person name="LeVine R."/>
            <person name="Lipovsky A."/>
            <person name="Liu X."/>
            <person name="Liu J."/>
            <person name="Liu S."/>
            <person name="Lokyitsang T."/>
            <person name="Lokyitsang Y."/>
            <person name="Lubonja R."/>
            <person name="Lui A."/>
            <person name="MacDonald P."/>
            <person name="Magnisalis V."/>
            <person name="Maru K."/>
            <person name="Matthews C."/>
            <person name="McCusker W."/>
            <person name="McDonough S."/>
            <person name="Mehta T."/>
            <person name="Meldrim J."/>
            <person name="Meneus L."/>
            <person name="Mihai O."/>
            <person name="Mihalev A."/>
            <person name="Mihova T."/>
            <person name="Mittelman R."/>
            <person name="Mlenga V."/>
            <person name="Montmayeur A."/>
            <person name="Mulrain L."/>
            <person name="Navidi A."/>
            <person name="Naylor J."/>
            <person name="Negash T."/>
            <person name="Nguyen T."/>
            <person name="Nguyen N."/>
            <person name="Nicol R."/>
            <person name="Norbu C."/>
            <person name="Norbu N."/>
            <person name="Novod N."/>
            <person name="O'Neill B."/>
            <person name="Osman S."/>
            <person name="Markiewicz E."/>
            <person name="Oyono O.L."/>
            <person name="Patti C."/>
            <person name="Phunkhang P."/>
            <person name="Pierre F."/>
            <person name="Priest M."/>
            <person name="Raghuraman S."/>
            <person name="Rege F."/>
            <person name="Reyes R."/>
            <person name="Rise C."/>
            <person name="Rogov P."/>
            <person name="Ross K."/>
            <person name="Ryan E."/>
            <person name="Settipalli S."/>
            <person name="Shea T."/>
            <person name="Sherpa N."/>
            <person name="Shi L."/>
            <person name="Shih D."/>
            <person name="Sparrow T."/>
            <person name="Spaulding J."/>
            <person name="Stalker J."/>
            <person name="Stange-Thomann N."/>
            <person name="Stavropoulos S."/>
            <person name="Stone C."/>
            <person name="Strader C."/>
            <person name="Tesfaye S."/>
            <person name="Thomson T."/>
            <person name="Thoulutsang Y."/>
            <person name="Thoulutsang D."/>
            <person name="Topham K."/>
            <person name="Topping I."/>
            <person name="Tsamla T."/>
            <person name="Vassiliev H."/>
            <person name="Vo A."/>
            <person name="Wangchuk T."/>
            <person name="Wangdi T."/>
            <person name="Weiand M."/>
            <person name="Wilkinson J."/>
            <person name="Wilson A."/>
            <person name="Yadav S."/>
            <person name="Young G."/>
            <person name="Yu Q."/>
            <person name="Zembek L."/>
            <person name="Zhong D."/>
            <person name="Zimmer A."/>
            <person name="Zwirko Z."/>
            <person name="Jaffe D.B."/>
            <person name="Alvarez P."/>
            <person name="Brockman W."/>
            <person name="Butler J."/>
            <person name="Chin C."/>
            <person name="Gnerre S."/>
            <person name="Grabherr M."/>
            <person name="Kleber M."/>
            <person name="Mauceli E."/>
            <person name="MacCallum I."/>
        </authorList>
    </citation>
    <scope>NUCLEOTIDE SEQUENCE [LARGE SCALE GENOMIC DNA]</scope>
    <source>
        <strain evidence="17">Tucson 15010-1051.87</strain>
    </source>
</reference>
<evidence type="ECO:0000256" key="15">
    <source>
        <dbReference type="SAM" id="Phobius"/>
    </source>
</evidence>
<feature type="non-terminal residue" evidence="16">
    <location>
        <position position="1"/>
    </location>
</feature>
<keyword evidence="17" id="KW-1185">Reference proteome</keyword>
<dbReference type="GO" id="GO:0005506">
    <property type="term" value="F:iron ion binding"/>
    <property type="evidence" value="ECO:0007669"/>
    <property type="project" value="InterPro"/>
</dbReference>
<name>B4ME36_DROVI</name>
<dbReference type="eggNOG" id="KOG0158">
    <property type="taxonomic scope" value="Eukaryota"/>
</dbReference>
<accession>B4ME36</accession>
<dbReference type="HOGENOM" id="CLU_001570_5_2_1"/>
<dbReference type="GO" id="GO:0004497">
    <property type="term" value="F:monooxygenase activity"/>
    <property type="evidence" value="ECO:0007669"/>
    <property type="project" value="UniProtKB-KW"/>
</dbReference>
<evidence type="ECO:0000256" key="10">
    <source>
        <dbReference type="ARBA" id="ARBA00023004"/>
    </source>
</evidence>
<evidence type="ECO:0000256" key="14">
    <source>
        <dbReference type="RuleBase" id="RU000461"/>
    </source>
</evidence>
<dbReference type="PANTHER" id="PTHR24292:SF100">
    <property type="entry name" value="CYTOCHROME P450 6A16, ISOFORM B-RELATED"/>
    <property type="match status" value="1"/>
</dbReference>
<keyword evidence="10 13" id="KW-0408">Iron</keyword>
<evidence type="ECO:0000256" key="2">
    <source>
        <dbReference type="ARBA" id="ARBA00004174"/>
    </source>
</evidence>
<dbReference type="GO" id="GO:0016705">
    <property type="term" value="F:oxidoreductase activity, acting on paired donors, with incorporation or reduction of molecular oxygen"/>
    <property type="evidence" value="ECO:0007669"/>
    <property type="project" value="InterPro"/>
</dbReference>
<evidence type="ECO:0000256" key="7">
    <source>
        <dbReference type="ARBA" id="ARBA00022824"/>
    </source>
</evidence>
<keyword evidence="7" id="KW-0256">Endoplasmic reticulum</keyword>
<dbReference type="SUPFAM" id="SSF48264">
    <property type="entry name" value="Cytochrome P450"/>
    <property type="match status" value="1"/>
</dbReference>
<evidence type="ECO:0000256" key="11">
    <source>
        <dbReference type="ARBA" id="ARBA00023033"/>
    </source>
</evidence>
<dbReference type="InterPro" id="IPR017972">
    <property type="entry name" value="Cyt_P450_CS"/>
</dbReference>
<dbReference type="STRING" id="7244.B4ME36"/>
<proteinExistence type="inferred from homology"/>
<keyword evidence="8" id="KW-0492">Microsome</keyword>
<evidence type="ECO:0000256" key="1">
    <source>
        <dbReference type="ARBA" id="ARBA00001971"/>
    </source>
</evidence>
<evidence type="ECO:0000313" key="17">
    <source>
        <dbReference type="Proteomes" id="UP000008792"/>
    </source>
</evidence>
<dbReference type="InterPro" id="IPR001128">
    <property type="entry name" value="Cyt_P450"/>
</dbReference>
<dbReference type="OrthoDB" id="2789670at2759"/>
<dbReference type="InterPro" id="IPR050476">
    <property type="entry name" value="Insect_CytP450_Detox"/>
</dbReference>
<dbReference type="AlphaFoldDB" id="B4ME36"/>
<dbReference type="FunCoup" id="B4ME36">
    <property type="interactions" value="27"/>
</dbReference>
<keyword evidence="6 13" id="KW-0479">Metal-binding</keyword>
<dbReference type="EC" id="1.14.-.-" evidence="16"/>
<keyword evidence="15" id="KW-1133">Transmembrane helix</keyword>
<dbReference type="PROSITE" id="PS00086">
    <property type="entry name" value="CYTOCHROME_P450"/>
    <property type="match status" value="1"/>
</dbReference>
<evidence type="ECO:0000256" key="13">
    <source>
        <dbReference type="PIRSR" id="PIRSR602401-1"/>
    </source>
</evidence>
<dbReference type="Gene3D" id="1.10.630.10">
    <property type="entry name" value="Cytochrome P450"/>
    <property type="match status" value="1"/>
</dbReference>
<comment type="cofactor">
    <cofactor evidence="1 13">
        <name>heme</name>
        <dbReference type="ChEBI" id="CHEBI:30413"/>
    </cofactor>
</comment>
<feature type="transmembrane region" description="Helical" evidence="15">
    <location>
        <begin position="37"/>
        <end position="59"/>
    </location>
</feature>
<evidence type="ECO:0000256" key="9">
    <source>
        <dbReference type="ARBA" id="ARBA00023002"/>
    </source>
</evidence>
<dbReference type="InParanoid" id="B4ME36"/>
<keyword evidence="12 15" id="KW-0472">Membrane</keyword>
<keyword evidence="15" id="KW-0812">Transmembrane</keyword>
<gene>
    <name evidence="16" type="primary">Dvir\GJ18469</name>
    <name evidence="16" type="ORF">Dvir_GJ18469</name>
</gene>
<comment type="similarity">
    <text evidence="4 14">Belongs to the cytochrome P450 family.</text>
</comment>
<dbReference type="SMR" id="B4ME36"/>
<feature type="binding site" description="axial binding residue" evidence="13">
    <location>
        <position position="461"/>
    </location>
    <ligand>
        <name>heme</name>
        <dbReference type="ChEBI" id="CHEBI:30413"/>
    </ligand>
    <ligandPart>
        <name>Fe</name>
        <dbReference type="ChEBI" id="CHEBI:18248"/>
    </ligandPart>
</feature>
<dbReference type="Pfam" id="PF00067">
    <property type="entry name" value="p450"/>
    <property type="match status" value="1"/>
</dbReference>
<organism evidence="16 17">
    <name type="scientific">Drosophila virilis</name>
    <name type="common">Fruit fly</name>
    <dbReference type="NCBI Taxonomy" id="7244"/>
    <lineage>
        <taxon>Eukaryota</taxon>
        <taxon>Metazoa</taxon>
        <taxon>Ecdysozoa</taxon>
        <taxon>Arthropoda</taxon>
        <taxon>Hexapoda</taxon>
        <taxon>Insecta</taxon>
        <taxon>Pterygota</taxon>
        <taxon>Neoptera</taxon>
        <taxon>Endopterygota</taxon>
        <taxon>Diptera</taxon>
        <taxon>Brachycera</taxon>
        <taxon>Muscomorpha</taxon>
        <taxon>Ephydroidea</taxon>
        <taxon>Drosophilidae</taxon>
        <taxon>Drosophila</taxon>
    </lineage>
</organism>
<evidence type="ECO:0000256" key="3">
    <source>
        <dbReference type="ARBA" id="ARBA00004406"/>
    </source>
</evidence>
<keyword evidence="5 13" id="KW-0349">Heme</keyword>
<evidence type="ECO:0000256" key="6">
    <source>
        <dbReference type="ARBA" id="ARBA00022723"/>
    </source>
</evidence>
<comment type="subcellular location">
    <subcellularLocation>
        <location evidence="3">Endoplasmic reticulum membrane</location>
        <topology evidence="3">Peripheral membrane protein</topology>
    </subcellularLocation>
    <subcellularLocation>
        <location evidence="2">Microsome membrane</location>
        <topology evidence="2">Peripheral membrane protein</topology>
    </subcellularLocation>
</comment>